<evidence type="ECO:0000313" key="2">
    <source>
        <dbReference type="Proteomes" id="UP001500729"/>
    </source>
</evidence>
<keyword evidence="2" id="KW-1185">Reference proteome</keyword>
<sequence length="60" mass="6899">MAGRVRAVRSVVLAQEAWAAMRARRLRWAGVMPWWLDIVADPESVLDLLGRASWLGIRRR</sequence>
<gene>
    <name evidence="1" type="ORF">GCM10009533_72070</name>
</gene>
<evidence type="ECO:0000313" key="1">
    <source>
        <dbReference type="EMBL" id="GAA0566315.1"/>
    </source>
</evidence>
<name>A0ABP3PLR0_SACER</name>
<organism evidence="1 2">
    <name type="scientific">Saccharopolyspora erythraea</name>
    <name type="common">Streptomyces erythraeus</name>
    <dbReference type="NCBI Taxonomy" id="1836"/>
    <lineage>
        <taxon>Bacteria</taxon>
        <taxon>Bacillati</taxon>
        <taxon>Actinomycetota</taxon>
        <taxon>Actinomycetes</taxon>
        <taxon>Pseudonocardiales</taxon>
        <taxon>Pseudonocardiaceae</taxon>
        <taxon>Saccharopolyspora</taxon>
    </lineage>
</organism>
<accession>A0ABP3PLR0</accession>
<dbReference type="EMBL" id="BAAAGS010000129">
    <property type="protein sequence ID" value="GAA0566315.1"/>
    <property type="molecule type" value="Genomic_DNA"/>
</dbReference>
<reference evidence="2" key="1">
    <citation type="journal article" date="2019" name="Int. J. Syst. Evol. Microbiol.">
        <title>The Global Catalogue of Microorganisms (GCM) 10K type strain sequencing project: providing services to taxonomists for standard genome sequencing and annotation.</title>
        <authorList>
            <consortium name="The Broad Institute Genomics Platform"/>
            <consortium name="The Broad Institute Genome Sequencing Center for Infectious Disease"/>
            <person name="Wu L."/>
            <person name="Ma J."/>
        </authorList>
    </citation>
    <scope>NUCLEOTIDE SEQUENCE [LARGE SCALE GENOMIC DNA]</scope>
    <source>
        <strain evidence="2">JCM 10303</strain>
    </source>
</reference>
<comment type="caution">
    <text evidence="1">The sequence shown here is derived from an EMBL/GenBank/DDBJ whole genome shotgun (WGS) entry which is preliminary data.</text>
</comment>
<proteinExistence type="predicted"/>
<dbReference type="Proteomes" id="UP001500729">
    <property type="component" value="Unassembled WGS sequence"/>
</dbReference>
<protein>
    <submittedName>
        <fullName evidence="1">Uncharacterized protein</fullName>
    </submittedName>
</protein>